<keyword evidence="3" id="KW-1185">Reference proteome</keyword>
<feature type="transmembrane region" description="Helical" evidence="1">
    <location>
        <begin position="130"/>
        <end position="154"/>
    </location>
</feature>
<feature type="transmembrane region" description="Helical" evidence="1">
    <location>
        <begin position="237"/>
        <end position="257"/>
    </location>
</feature>
<feature type="transmembrane region" description="Helical" evidence="1">
    <location>
        <begin position="88"/>
        <end position="110"/>
    </location>
</feature>
<name>A0A2T4IIV1_9RHOO</name>
<evidence type="ECO:0000256" key="1">
    <source>
        <dbReference type="SAM" id="Phobius"/>
    </source>
</evidence>
<sequence length="271" mass="29643">MTWDRFHFACRRQLRAPQADFADTLRYFRSDQDADLIGPPPSPKALPERIMARLAALPDEQRNRAIALYAQMDFTGAAPLPRKVLRSVAYLIILSLVFGGMTSVYALYVMPSIAPLFTDLGATPPGYGAFGLPTLPLLLTVAIAPIAGLTLYTLHRCCTLDLSDPGSGLIRVLPPFIRRRYANIVHLATYPVSLSPADNPLASRLDALAGEGIDLADELPRMIQHQWTGFAQGAQRYLNVLLAAAAVIILLTISFYVSSAYAPLFIMESLV</sequence>
<dbReference type="Proteomes" id="UP000241193">
    <property type="component" value="Unassembled WGS sequence"/>
</dbReference>
<proteinExistence type="predicted"/>
<dbReference type="RefSeq" id="WP_107492223.1">
    <property type="nucleotide sequence ID" value="NZ_PZKC01000002.1"/>
</dbReference>
<dbReference type="AlphaFoldDB" id="A0A2T4IIV1"/>
<keyword evidence="1" id="KW-0472">Membrane</keyword>
<gene>
    <name evidence="2" type="ORF">C8261_03235</name>
</gene>
<keyword evidence="1" id="KW-1133">Transmembrane helix</keyword>
<organism evidence="2 3">
    <name type="scientific">Pseudothauera lacus</name>
    <dbReference type="NCBI Taxonomy" id="2136175"/>
    <lineage>
        <taxon>Bacteria</taxon>
        <taxon>Pseudomonadati</taxon>
        <taxon>Pseudomonadota</taxon>
        <taxon>Betaproteobacteria</taxon>
        <taxon>Rhodocyclales</taxon>
        <taxon>Zoogloeaceae</taxon>
        <taxon>Pseudothauera</taxon>
    </lineage>
</organism>
<reference evidence="2 3" key="1">
    <citation type="submission" date="2018-03" db="EMBL/GenBank/DDBJ databases">
        <authorList>
            <person name="Keele B.F."/>
        </authorList>
    </citation>
    <scope>NUCLEOTIDE SEQUENCE [LARGE SCALE GENOMIC DNA]</scope>
    <source>
        <strain evidence="2 3">D20</strain>
    </source>
</reference>
<keyword evidence="1" id="KW-0812">Transmembrane</keyword>
<comment type="caution">
    <text evidence="2">The sequence shown here is derived from an EMBL/GenBank/DDBJ whole genome shotgun (WGS) entry which is preliminary data.</text>
</comment>
<reference evidence="2 3" key="2">
    <citation type="submission" date="2018-04" db="EMBL/GenBank/DDBJ databases">
        <title>Thauera lacus sp. nov., isolated from an saline lake in Inner Mongolia, China.</title>
        <authorList>
            <person name="Liang Q.-Y."/>
        </authorList>
    </citation>
    <scope>NUCLEOTIDE SEQUENCE [LARGE SCALE GENOMIC DNA]</scope>
    <source>
        <strain evidence="2 3">D20</strain>
    </source>
</reference>
<evidence type="ECO:0000313" key="3">
    <source>
        <dbReference type="Proteomes" id="UP000241193"/>
    </source>
</evidence>
<dbReference type="EMBL" id="PZKC01000002">
    <property type="protein sequence ID" value="PTD97703.1"/>
    <property type="molecule type" value="Genomic_DNA"/>
</dbReference>
<evidence type="ECO:0000313" key="2">
    <source>
        <dbReference type="EMBL" id="PTD97703.1"/>
    </source>
</evidence>
<protein>
    <submittedName>
        <fullName evidence="2">Uncharacterized protein</fullName>
    </submittedName>
</protein>
<accession>A0A2T4IIV1</accession>